<dbReference type="Proteomes" id="UP001410795">
    <property type="component" value="Unassembled WGS sequence"/>
</dbReference>
<reference evidence="9" key="1">
    <citation type="journal article" date="2019" name="Int. J. Syst. Evol. Microbiol.">
        <title>The Global Catalogue of Microorganisms (GCM) 10K type strain sequencing project: providing services to taxonomists for standard genome sequencing and annotation.</title>
        <authorList>
            <consortium name="The Broad Institute Genomics Platform"/>
            <consortium name="The Broad Institute Genome Sequencing Center for Infectious Disease"/>
            <person name="Wu L."/>
            <person name="Ma J."/>
        </authorList>
    </citation>
    <scope>NUCLEOTIDE SEQUENCE [LARGE SCALE GENOMIC DNA]</scope>
    <source>
        <strain evidence="9">JCM 16546</strain>
    </source>
</reference>
<dbReference type="InterPro" id="IPR001647">
    <property type="entry name" value="HTH_TetR"/>
</dbReference>
<accession>A0ABP7BE35</accession>
<organism evidence="8 9">
    <name type="scientific">Microbacterium marinilacus</name>
    <dbReference type="NCBI Taxonomy" id="415209"/>
    <lineage>
        <taxon>Bacteria</taxon>
        <taxon>Bacillati</taxon>
        <taxon>Actinomycetota</taxon>
        <taxon>Actinomycetes</taxon>
        <taxon>Micrococcales</taxon>
        <taxon>Microbacteriaceae</taxon>
        <taxon>Microbacterium</taxon>
    </lineage>
</organism>
<dbReference type="PANTHER" id="PTHR47506">
    <property type="entry name" value="TRANSCRIPTIONAL REGULATORY PROTEIN"/>
    <property type="match status" value="1"/>
</dbReference>
<dbReference type="PROSITE" id="PS50977">
    <property type="entry name" value="HTH_TETR_2"/>
    <property type="match status" value="1"/>
</dbReference>
<dbReference type="PANTHER" id="PTHR47506:SF1">
    <property type="entry name" value="HTH-TYPE TRANSCRIPTIONAL REGULATOR YJDC"/>
    <property type="match status" value="1"/>
</dbReference>
<feature type="DNA-binding region" description="H-T-H motif" evidence="5">
    <location>
        <begin position="50"/>
        <end position="69"/>
    </location>
</feature>
<evidence type="ECO:0000256" key="6">
    <source>
        <dbReference type="SAM" id="MobiDB-lite"/>
    </source>
</evidence>
<proteinExistence type="predicted"/>
<protein>
    <submittedName>
        <fullName evidence="8">TetR/AcrR family transcriptional regulator</fullName>
    </submittedName>
</protein>
<dbReference type="Pfam" id="PF00440">
    <property type="entry name" value="TetR_N"/>
    <property type="match status" value="1"/>
</dbReference>
<evidence type="ECO:0000313" key="8">
    <source>
        <dbReference type="EMBL" id="GAA3656548.1"/>
    </source>
</evidence>
<keyword evidence="4" id="KW-0804">Transcription</keyword>
<evidence type="ECO:0000313" key="9">
    <source>
        <dbReference type="Proteomes" id="UP001410795"/>
    </source>
</evidence>
<dbReference type="SUPFAM" id="SSF48498">
    <property type="entry name" value="Tetracyclin repressor-like, C-terminal domain"/>
    <property type="match status" value="1"/>
</dbReference>
<name>A0ABP7BE35_9MICO</name>
<dbReference type="SUPFAM" id="SSF46689">
    <property type="entry name" value="Homeodomain-like"/>
    <property type="match status" value="1"/>
</dbReference>
<evidence type="ECO:0000259" key="7">
    <source>
        <dbReference type="PROSITE" id="PS50977"/>
    </source>
</evidence>
<keyword evidence="1" id="KW-0678">Repressor</keyword>
<evidence type="ECO:0000256" key="3">
    <source>
        <dbReference type="ARBA" id="ARBA00023125"/>
    </source>
</evidence>
<comment type="caution">
    <text evidence="8">The sequence shown here is derived from an EMBL/GenBank/DDBJ whole genome shotgun (WGS) entry which is preliminary data.</text>
</comment>
<feature type="domain" description="HTH tetR-type" evidence="7">
    <location>
        <begin position="27"/>
        <end position="87"/>
    </location>
</feature>
<feature type="region of interest" description="Disordered" evidence="6">
    <location>
        <begin position="1"/>
        <end position="25"/>
    </location>
</feature>
<keyword evidence="2" id="KW-0805">Transcription regulation</keyword>
<keyword evidence="3 5" id="KW-0238">DNA-binding</keyword>
<evidence type="ECO:0000256" key="1">
    <source>
        <dbReference type="ARBA" id="ARBA00022491"/>
    </source>
</evidence>
<dbReference type="InterPro" id="IPR039538">
    <property type="entry name" value="BetI_C"/>
</dbReference>
<evidence type="ECO:0000256" key="2">
    <source>
        <dbReference type="ARBA" id="ARBA00023015"/>
    </source>
</evidence>
<keyword evidence="9" id="KW-1185">Reference proteome</keyword>
<dbReference type="PRINTS" id="PR00455">
    <property type="entry name" value="HTHTETR"/>
</dbReference>
<dbReference type="RefSeq" id="WP_221858679.1">
    <property type="nucleotide sequence ID" value="NZ_BAAAYV010000006.1"/>
</dbReference>
<dbReference type="InterPro" id="IPR036271">
    <property type="entry name" value="Tet_transcr_reg_TetR-rel_C_sf"/>
</dbReference>
<gene>
    <name evidence="8" type="ORF">GCM10022202_16000</name>
</gene>
<sequence>MDQDVPAEEAAATRPRRGARGSYAKGQAKRREIVEAALVVFGRSGFHSGSLREIAKRVELTPAGLLHHFSTKEELFTEVLRERDARVQAAAGDVSEATLLEQVRNVVAYNQTTRGLTSLYTVIAAEATDIEHPAHAAFARRYAERATSTSEVLADAQRGGLVRPDIDVAHAARLISAVMDGLQQQWLLDETVDMTAAFDEFVRGYLLLPRG</sequence>
<evidence type="ECO:0000256" key="4">
    <source>
        <dbReference type="ARBA" id="ARBA00023163"/>
    </source>
</evidence>
<dbReference type="InterPro" id="IPR009057">
    <property type="entry name" value="Homeodomain-like_sf"/>
</dbReference>
<dbReference type="Gene3D" id="1.10.357.10">
    <property type="entry name" value="Tetracycline Repressor, domain 2"/>
    <property type="match status" value="1"/>
</dbReference>
<evidence type="ECO:0000256" key="5">
    <source>
        <dbReference type="PROSITE-ProRule" id="PRU00335"/>
    </source>
</evidence>
<dbReference type="EMBL" id="BAAAYV010000006">
    <property type="protein sequence ID" value="GAA3656548.1"/>
    <property type="molecule type" value="Genomic_DNA"/>
</dbReference>
<dbReference type="Pfam" id="PF13977">
    <property type="entry name" value="TetR_C_6"/>
    <property type="match status" value="1"/>
</dbReference>